<dbReference type="EMBL" id="ASGP02000007">
    <property type="protein sequence ID" value="KAH9496966.1"/>
    <property type="molecule type" value="Genomic_DNA"/>
</dbReference>
<proteinExistence type="predicted"/>
<name>A0A922KUC9_DERFA</name>
<dbReference type="Proteomes" id="UP000790347">
    <property type="component" value="Unassembled WGS sequence"/>
</dbReference>
<keyword evidence="2" id="KW-1185">Reference proteome</keyword>
<gene>
    <name evidence="1" type="ORF">DERF_012987</name>
</gene>
<organism evidence="1 2">
    <name type="scientific">Dermatophagoides farinae</name>
    <name type="common">American house dust mite</name>
    <dbReference type="NCBI Taxonomy" id="6954"/>
    <lineage>
        <taxon>Eukaryota</taxon>
        <taxon>Metazoa</taxon>
        <taxon>Ecdysozoa</taxon>
        <taxon>Arthropoda</taxon>
        <taxon>Chelicerata</taxon>
        <taxon>Arachnida</taxon>
        <taxon>Acari</taxon>
        <taxon>Acariformes</taxon>
        <taxon>Sarcoptiformes</taxon>
        <taxon>Astigmata</taxon>
        <taxon>Psoroptidia</taxon>
        <taxon>Analgoidea</taxon>
        <taxon>Pyroglyphidae</taxon>
        <taxon>Dermatophagoidinae</taxon>
        <taxon>Dermatophagoides</taxon>
    </lineage>
</organism>
<reference evidence="1" key="1">
    <citation type="submission" date="2013-05" db="EMBL/GenBank/DDBJ databases">
        <authorList>
            <person name="Yim A.K.Y."/>
            <person name="Chan T.F."/>
            <person name="Ji K.M."/>
            <person name="Liu X.Y."/>
            <person name="Zhou J.W."/>
            <person name="Li R.Q."/>
            <person name="Yang K.Y."/>
            <person name="Li J."/>
            <person name="Li M."/>
            <person name="Law P.T.W."/>
            <person name="Wu Y.L."/>
            <person name="Cai Z.L."/>
            <person name="Qin H."/>
            <person name="Bao Y."/>
            <person name="Leung R.K.K."/>
            <person name="Ng P.K.S."/>
            <person name="Zou J."/>
            <person name="Zhong X.J."/>
            <person name="Ran P.X."/>
            <person name="Zhong N.S."/>
            <person name="Liu Z.G."/>
            <person name="Tsui S.K.W."/>
        </authorList>
    </citation>
    <scope>NUCLEOTIDE SEQUENCE</scope>
    <source>
        <strain evidence="1">Derf</strain>
        <tissue evidence="1">Whole organism</tissue>
    </source>
</reference>
<accession>A0A922KUC9</accession>
<comment type="caution">
    <text evidence="1">The sequence shown here is derived from an EMBL/GenBank/DDBJ whole genome shotgun (WGS) entry which is preliminary data.</text>
</comment>
<sequence>MFEGFMLKVLKQIITDDWAFIYSFCIINWTYAKYQAVNNTQIPITLLTYWENALKLVDFTDIHHTNMRDFTP</sequence>
<evidence type="ECO:0000313" key="2">
    <source>
        <dbReference type="Proteomes" id="UP000790347"/>
    </source>
</evidence>
<reference evidence="1" key="2">
    <citation type="journal article" date="2022" name="Res Sq">
        <title>Comparative Genomics Reveals Insights into the Divergent Evolution of Astigmatic Mites and Household Pest Adaptations.</title>
        <authorList>
            <person name="Xiong Q."/>
            <person name="Wan A.T.-Y."/>
            <person name="Liu X.-Y."/>
            <person name="Fung C.S.-H."/>
            <person name="Xiao X."/>
            <person name="Malainual N."/>
            <person name="Hou J."/>
            <person name="Wang L."/>
            <person name="Wang M."/>
            <person name="Yang K."/>
            <person name="Cui Y."/>
            <person name="Leung E."/>
            <person name="Nong W."/>
            <person name="Shin S.-K."/>
            <person name="Au S."/>
            <person name="Jeong K.Y."/>
            <person name="Chew F.T."/>
            <person name="Hui J."/>
            <person name="Leung T.F."/>
            <person name="Tungtrongchitr A."/>
            <person name="Zhong N."/>
            <person name="Liu Z."/>
            <person name="Tsui S."/>
        </authorList>
    </citation>
    <scope>NUCLEOTIDE SEQUENCE</scope>
    <source>
        <strain evidence="1">Derf</strain>
        <tissue evidence="1">Whole organism</tissue>
    </source>
</reference>
<protein>
    <submittedName>
        <fullName evidence="1">Uncharacterized protein</fullName>
    </submittedName>
</protein>
<evidence type="ECO:0000313" key="1">
    <source>
        <dbReference type="EMBL" id="KAH9496966.1"/>
    </source>
</evidence>
<dbReference type="AlphaFoldDB" id="A0A922KUC9"/>